<accession>A0AAV5T1P3</accession>
<dbReference type="GO" id="GO:0008270">
    <property type="term" value="F:zinc ion binding"/>
    <property type="evidence" value="ECO:0007669"/>
    <property type="project" value="UniProtKB-KW"/>
</dbReference>
<evidence type="ECO:0000256" key="2">
    <source>
        <dbReference type="ARBA" id="ARBA00022771"/>
    </source>
</evidence>
<proteinExistence type="predicted"/>
<protein>
    <recommendedName>
        <fullName evidence="6">RING-type domain-containing protein</fullName>
    </recommendedName>
</protein>
<gene>
    <name evidence="7" type="ORF">PENTCL1PPCAC_11087</name>
</gene>
<dbReference type="AlphaFoldDB" id="A0AAV5T1P3"/>
<dbReference type="InterPro" id="IPR017907">
    <property type="entry name" value="Znf_RING_CS"/>
</dbReference>
<keyword evidence="8" id="KW-1185">Reference proteome</keyword>
<dbReference type="Proteomes" id="UP001432027">
    <property type="component" value="Unassembled WGS sequence"/>
</dbReference>
<organism evidence="7 8">
    <name type="scientific">Pristionchus entomophagus</name>
    <dbReference type="NCBI Taxonomy" id="358040"/>
    <lineage>
        <taxon>Eukaryota</taxon>
        <taxon>Metazoa</taxon>
        <taxon>Ecdysozoa</taxon>
        <taxon>Nematoda</taxon>
        <taxon>Chromadorea</taxon>
        <taxon>Rhabditida</taxon>
        <taxon>Rhabditina</taxon>
        <taxon>Diplogasteromorpha</taxon>
        <taxon>Diplogasteroidea</taxon>
        <taxon>Neodiplogasteridae</taxon>
        <taxon>Pristionchus</taxon>
    </lineage>
</organism>
<keyword evidence="2 4" id="KW-0863">Zinc-finger</keyword>
<keyword evidence="3" id="KW-0862">Zinc</keyword>
<feature type="non-terminal residue" evidence="7">
    <location>
        <position position="1"/>
    </location>
</feature>
<dbReference type="PANTHER" id="PTHR16450">
    <property type="entry name" value="RING FINGER PROTEIN 186"/>
    <property type="match status" value="1"/>
</dbReference>
<dbReference type="PROSITE" id="PS50089">
    <property type="entry name" value="ZF_RING_2"/>
    <property type="match status" value="2"/>
</dbReference>
<feature type="domain" description="RING-type" evidence="6">
    <location>
        <begin position="306"/>
        <end position="349"/>
    </location>
</feature>
<name>A0AAV5T1P3_9BILA</name>
<evidence type="ECO:0000256" key="5">
    <source>
        <dbReference type="SAM" id="MobiDB-lite"/>
    </source>
</evidence>
<evidence type="ECO:0000256" key="3">
    <source>
        <dbReference type="ARBA" id="ARBA00022833"/>
    </source>
</evidence>
<dbReference type="Gene3D" id="3.30.40.10">
    <property type="entry name" value="Zinc/RING finger domain, C3HC4 (zinc finger)"/>
    <property type="match status" value="2"/>
</dbReference>
<dbReference type="PROSITE" id="PS00518">
    <property type="entry name" value="ZF_RING_1"/>
    <property type="match status" value="2"/>
</dbReference>
<feature type="region of interest" description="Disordered" evidence="5">
    <location>
        <begin position="1"/>
        <end position="39"/>
    </location>
</feature>
<feature type="compositionally biased region" description="Basic and acidic residues" evidence="5">
    <location>
        <begin position="1"/>
        <end position="15"/>
    </location>
</feature>
<dbReference type="InterPro" id="IPR013083">
    <property type="entry name" value="Znf_RING/FYVE/PHD"/>
</dbReference>
<evidence type="ECO:0000313" key="8">
    <source>
        <dbReference type="Proteomes" id="UP001432027"/>
    </source>
</evidence>
<comment type="caution">
    <text evidence="7">The sequence shown here is derived from an EMBL/GenBank/DDBJ whole genome shotgun (WGS) entry which is preliminary data.</text>
</comment>
<dbReference type="SUPFAM" id="SSF57850">
    <property type="entry name" value="RING/U-box"/>
    <property type="match status" value="2"/>
</dbReference>
<dbReference type="PANTHER" id="PTHR16450:SF1">
    <property type="entry name" value="PROTEIN CBG12045"/>
    <property type="match status" value="1"/>
</dbReference>
<dbReference type="InterPro" id="IPR001841">
    <property type="entry name" value="Znf_RING"/>
</dbReference>
<evidence type="ECO:0000256" key="1">
    <source>
        <dbReference type="ARBA" id="ARBA00022723"/>
    </source>
</evidence>
<dbReference type="EMBL" id="BTSX01000003">
    <property type="protein sequence ID" value="GMS88912.1"/>
    <property type="molecule type" value="Genomic_DNA"/>
</dbReference>
<evidence type="ECO:0000313" key="7">
    <source>
        <dbReference type="EMBL" id="GMS88912.1"/>
    </source>
</evidence>
<evidence type="ECO:0000259" key="6">
    <source>
        <dbReference type="PROSITE" id="PS50089"/>
    </source>
</evidence>
<feature type="domain" description="RING-type" evidence="6">
    <location>
        <begin position="215"/>
        <end position="258"/>
    </location>
</feature>
<evidence type="ECO:0000256" key="4">
    <source>
        <dbReference type="PROSITE-ProRule" id="PRU00175"/>
    </source>
</evidence>
<reference evidence="7" key="1">
    <citation type="submission" date="2023-10" db="EMBL/GenBank/DDBJ databases">
        <title>Genome assembly of Pristionchus species.</title>
        <authorList>
            <person name="Yoshida K."/>
            <person name="Sommer R.J."/>
        </authorList>
    </citation>
    <scope>NUCLEOTIDE SEQUENCE</scope>
    <source>
        <strain evidence="7">RS0144</strain>
    </source>
</reference>
<sequence>ADEAMRRVLEERVEELPLQEEENAAQIQEPDGRQEAPNDGIQRNQAIWDQLRHMRNVRNAFRRHREELLLPPVRMEEENAVQMERMDGRQEDRNGGEGGDQIEDFVPQPIVQAGGEARIVQRGERIAMLEHRIALNNARMEELLRQRGEEEQVEGEEREELRLDLLRRIEFLQFLLRLVEEQGEEVTGEMIREAQSLREEDEKSLQSSIRYSRDCSICSTVNPTERAVYNKCGHVVCYPCAVDKSKDTHPNGICSLCQSMSRFVKLFEEECELEQKKEVINENLSKIVSEEDEKSNLSLTGYSRHCSVCVTENPRQRAVYTHCGHIICYPCAVNNARNGANRGKCVFCRSNSDFIKLFEQETVGE</sequence>
<dbReference type="SMART" id="SM00184">
    <property type="entry name" value="RING"/>
    <property type="match status" value="2"/>
</dbReference>
<keyword evidence="1" id="KW-0479">Metal-binding</keyword>